<feature type="transmembrane region" description="Helical" evidence="1">
    <location>
        <begin position="222"/>
        <end position="244"/>
    </location>
</feature>
<dbReference type="RefSeq" id="WP_122973523.1">
    <property type="nucleotide sequence ID" value="NZ_RHLQ01000066.1"/>
</dbReference>
<comment type="caution">
    <text evidence="3">The sequence shown here is derived from an EMBL/GenBank/DDBJ whole genome shotgun (WGS) entry which is preliminary data.</text>
</comment>
<evidence type="ECO:0000313" key="4">
    <source>
        <dbReference type="Proteomes" id="UP000279909"/>
    </source>
</evidence>
<name>A0A3M8H1K1_9BACI</name>
<feature type="transmembrane region" description="Helical" evidence="1">
    <location>
        <begin position="56"/>
        <end position="76"/>
    </location>
</feature>
<feature type="domain" description="Dicarboxylate carrier MatC N-terminal" evidence="2">
    <location>
        <begin position="3"/>
        <end position="145"/>
    </location>
</feature>
<dbReference type="Pfam" id="PF07158">
    <property type="entry name" value="MatC_N"/>
    <property type="match status" value="1"/>
</dbReference>
<dbReference type="InterPro" id="IPR009827">
    <property type="entry name" value="MatC_N"/>
</dbReference>
<feature type="transmembrane region" description="Helical" evidence="1">
    <location>
        <begin position="180"/>
        <end position="198"/>
    </location>
</feature>
<proteinExistence type="predicted"/>
<feature type="transmembrane region" description="Helical" evidence="1">
    <location>
        <begin position="30"/>
        <end position="49"/>
    </location>
</feature>
<sequence length="433" mass="46767">MFYSILIILAIIIAIYLGEKLDINTGLVALAFAYIIGCFVLGMSINDLLATFPTKLFLVIFTLALFFNFAVVNGTLEKIAHLLLYKFQKHTQWLPLILYFVTALVSGMGAGFFTSVAVMGAIAMALCKSSGMNKLHASFAVSLGSLSDANFMYSAHGVLFNSLISETALAEQANLLTRDIFVVSFIYPIFIMLILMFFDRKNGKIAELNIEKPERFSKKQKVNISLIVLLMVIVLGIPMLATFMPENETIQFINSRTDITLLAVVFAIAAYILKLAGDQPKEVMARIPWSTLWLVSGVGMLIDVAVEAGTIDLLASMINNMPSFIVPIAVTIIAGIMSIFSSTLGVVAPLMFPMIAGIIAPTGYSASLIAVAIIIGAQSTALAPFSTGGSLILGNSGLSEEESKKFYNDLLYKATPLGLGFAIVATVILMFIL</sequence>
<protein>
    <submittedName>
        <fullName evidence="3">SLC13 family permease</fullName>
    </submittedName>
</protein>
<evidence type="ECO:0000313" key="3">
    <source>
        <dbReference type="EMBL" id="RNC96286.1"/>
    </source>
</evidence>
<dbReference type="Proteomes" id="UP000279909">
    <property type="component" value="Unassembled WGS sequence"/>
</dbReference>
<feature type="transmembrane region" description="Helical" evidence="1">
    <location>
        <begin position="324"/>
        <end position="347"/>
    </location>
</feature>
<feature type="transmembrane region" description="Helical" evidence="1">
    <location>
        <begin position="96"/>
        <end position="127"/>
    </location>
</feature>
<dbReference type="EMBL" id="RHLQ01000066">
    <property type="protein sequence ID" value="RNC96286.1"/>
    <property type="molecule type" value="Genomic_DNA"/>
</dbReference>
<dbReference type="AlphaFoldDB" id="A0A3M8H1K1"/>
<feature type="transmembrane region" description="Helical" evidence="1">
    <location>
        <begin position="410"/>
        <end position="432"/>
    </location>
</feature>
<gene>
    <name evidence="3" type="ORF">EC501_16905</name>
</gene>
<feature type="transmembrane region" description="Helical" evidence="1">
    <location>
        <begin position="354"/>
        <end position="375"/>
    </location>
</feature>
<keyword evidence="1" id="KW-1133">Transmembrane helix</keyword>
<feature type="transmembrane region" description="Helical" evidence="1">
    <location>
        <begin position="289"/>
        <end position="318"/>
    </location>
</feature>
<evidence type="ECO:0000256" key="1">
    <source>
        <dbReference type="SAM" id="Phobius"/>
    </source>
</evidence>
<evidence type="ECO:0000259" key="2">
    <source>
        <dbReference type="Pfam" id="PF07158"/>
    </source>
</evidence>
<reference evidence="3 4" key="1">
    <citation type="journal article" date="2014" name="Int. J. Syst. Evol. Microbiol.">
        <title>Lysinibacillus halotolerans sp. nov., isolated from saline-alkaline soil.</title>
        <authorList>
            <person name="Kong D."/>
            <person name="Wang Y."/>
            <person name="Zhao B."/>
            <person name="Li Y."/>
            <person name="Song J."/>
            <person name="Zhai Y."/>
            <person name="Zhang C."/>
            <person name="Wang H."/>
            <person name="Chen X."/>
            <person name="Zhao B."/>
            <person name="Ruan Z."/>
        </authorList>
    </citation>
    <scope>NUCLEOTIDE SEQUENCE [LARGE SCALE GENOMIC DNA]</scope>
    <source>
        <strain evidence="3 4">MCCC 1A12703</strain>
    </source>
</reference>
<feature type="transmembrane region" description="Helical" evidence="1">
    <location>
        <begin position="259"/>
        <end position="277"/>
    </location>
</feature>
<feature type="transmembrane region" description="Helical" evidence="1">
    <location>
        <begin position="139"/>
        <end position="160"/>
    </location>
</feature>
<dbReference type="OrthoDB" id="2814158at2"/>
<organism evidence="3 4">
    <name type="scientific">Lysinibacillus halotolerans</name>
    <dbReference type="NCBI Taxonomy" id="1368476"/>
    <lineage>
        <taxon>Bacteria</taxon>
        <taxon>Bacillati</taxon>
        <taxon>Bacillota</taxon>
        <taxon>Bacilli</taxon>
        <taxon>Bacillales</taxon>
        <taxon>Bacillaceae</taxon>
        <taxon>Lysinibacillus</taxon>
    </lineage>
</organism>
<keyword evidence="1" id="KW-0472">Membrane</keyword>
<keyword evidence="1" id="KW-0812">Transmembrane</keyword>
<accession>A0A3M8H1K1</accession>
<keyword evidence="4" id="KW-1185">Reference proteome</keyword>